<dbReference type="Pfam" id="PF04237">
    <property type="entry name" value="YjbR"/>
    <property type="match status" value="1"/>
</dbReference>
<dbReference type="InterPro" id="IPR058532">
    <property type="entry name" value="YjbR/MT2646/Rv2570-like"/>
</dbReference>
<accession>A0ABN2W0I7</accession>
<proteinExistence type="predicted"/>
<dbReference type="RefSeq" id="WP_344327148.1">
    <property type="nucleotide sequence ID" value="NZ_BAAAPY010000005.1"/>
</dbReference>
<comment type="caution">
    <text evidence="1">The sequence shown here is derived from an EMBL/GenBank/DDBJ whole genome shotgun (WGS) entry which is preliminary data.</text>
</comment>
<dbReference type="InterPro" id="IPR038056">
    <property type="entry name" value="YjbR-like_sf"/>
</dbReference>
<reference evidence="1 2" key="1">
    <citation type="journal article" date="2019" name="Int. J. Syst. Evol. Microbiol.">
        <title>The Global Catalogue of Microorganisms (GCM) 10K type strain sequencing project: providing services to taxonomists for standard genome sequencing and annotation.</title>
        <authorList>
            <consortium name="The Broad Institute Genomics Platform"/>
            <consortium name="The Broad Institute Genome Sequencing Center for Infectious Disease"/>
            <person name="Wu L."/>
            <person name="Ma J."/>
        </authorList>
    </citation>
    <scope>NUCLEOTIDE SEQUENCE [LARGE SCALE GENOMIC DNA]</scope>
    <source>
        <strain evidence="1 2">JCM 15749</strain>
    </source>
</reference>
<dbReference type="EMBL" id="BAAAPY010000005">
    <property type="protein sequence ID" value="GAA2078437.1"/>
    <property type="molecule type" value="Genomic_DNA"/>
</dbReference>
<name>A0ABN2W0I7_9ACTN</name>
<dbReference type="SUPFAM" id="SSF142906">
    <property type="entry name" value="YjbR-like"/>
    <property type="match status" value="1"/>
</dbReference>
<keyword evidence="2" id="KW-1185">Reference proteome</keyword>
<gene>
    <name evidence="1" type="ORF">GCM10009821_17850</name>
</gene>
<dbReference type="Proteomes" id="UP001501480">
    <property type="component" value="Unassembled WGS sequence"/>
</dbReference>
<sequence length="125" mass="13862">MARAEVPDAWVRRVRAIVADLPQVVEERAWTGTRWVVEGATFAHLFGGEDQLLRITFRADMVEVPAFEHLGPPYFRAGWSGNAVGMVVDETTDLDELAELLTDSFCVQAPAALTKQVARPDHRAT</sequence>
<evidence type="ECO:0008006" key="3">
    <source>
        <dbReference type="Google" id="ProtNLM"/>
    </source>
</evidence>
<evidence type="ECO:0000313" key="2">
    <source>
        <dbReference type="Proteomes" id="UP001501480"/>
    </source>
</evidence>
<organism evidence="1 2">
    <name type="scientific">Aeromicrobium halocynthiae</name>
    <dbReference type="NCBI Taxonomy" id="560557"/>
    <lineage>
        <taxon>Bacteria</taxon>
        <taxon>Bacillati</taxon>
        <taxon>Actinomycetota</taxon>
        <taxon>Actinomycetes</taxon>
        <taxon>Propionibacteriales</taxon>
        <taxon>Nocardioidaceae</taxon>
        <taxon>Aeromicrobium</taxon>
    </lineage>
</organism>
<protein>
    <recommendedName>
        <fullName evidence="3">MmcQ/YjbR family DNA-binding protein</fullName>
    </recommendedName>
</protein>
<evidence type="ECO:0000313" key="1">
    <source>
        <dbReference type="EMBL" id="GAA2078437.1"/>
    </source>
</evidence>